<evidence type="ECO:0000313" key="4">
    <source>
        <dbReference type="Proteomes" id="UP000019086"/>
    </source>
</evidence>
<sequence length="307" mass="35205">MNKKSICAVVVTYNRKALLSRCIAALNSQTVEPDHIVVVNNASTDGTIDFLAEKGWLEHEKLTLLTLETNQGGAGGFYEGIKYAYEHNFEYIWLMDDDGLPDIDCLENLLPYATENSYIGPLVLNINKPNELTFTLRLPKSKTVLSDIQDIHKAQFKDIIPDIVMPFNGILFSRRLVSNIGFPRKEFFIWGDDIEYTWRARKAGYDIATITEAKFYHPKEATLGTPMFFNLLKFNDTESKLKLYCMCRNNIRNLLDYKGILISILFCIKIVWFYCITRPNMNKLKIGLKGIFSGLCQRFSGHHKFIG</sequence>
<protein>
    <submittedName>
        <fullName evidence="3">Glycosyl transferase, family 2</fullName>
    </submittedName>
</protein>
<keyword evidence="3" id="KW-0808">Transferase</keyword>
<dbReference type="Proteomes" id="UP000019086">
    <property type="component" value="Chromosome"/>
</dbReference>
<feature type="transmembrane region" description="Helical" evidence="1">
    <location>
        <begin position="257"/>
        <end position="276"/>
    </location>
</feature>
<dbReference type="KEGG" id="btra:F544_19070"/>
<evidence type="ECO:0000256" key="1">
    <source>
        <dbReference type="SAM" id="Phobius"/>
    </source>
</evidence>
<accession>W0R9Z1</accession>
<dbReference type="PANTHER" id="PTHR43685:SF2">
    <property type="entry name" value="GLYCOSYLTRANSFERASE 2-LIKE DOMAIN-CONTAINING PROTEIN"/>
    <property type="match status" value="1"/>
</dbReference>
<proteinExistence type="predicted"/>
<dbReference type="PATRIC" id="fig|1263832.3.peg.1897"/>
<dbReference type="Gene3D" id="3.90.550.10">
    <property type="entry name" value="Spore Coat Polysaccharide Biosynthesis Protein SpsA, Chain A"/>
    <property type="match status" value="1"/>
</dbReference>
<keyword evidence="1" id="KW-0812">Transmembrane</keyword>
<name>W0R9Z1_BIBTR</name>
<dbReference type="InterPro" id="IPR001173">
    <property type="entry name" value="Glyco_trans_2-like"/>
</dbReference>
<dbReference type="SUPFAM" id="SSF53448">
    <property type="entry name" value="Nucleotide-diphospho-sugar transferases"/>
    <property type="match status" value="1"/>
</dbReference>
<feature type="domain" description="Glycosyltransferase 2-like" evidence="2">
    <location>
        <begin position="8"/>
        <end position="132"/>
    </location>
</feature>
<dbReference type="CDD" id="cd04185">
    <property type="entry name" value="GT_2_like_b"/>
    <property type="match status" value="1"/>
</dbReference>
<keyword evidence="1" id="KW-0472">Membrane</keyword>
<evidence type="ECO:0000259" key="2">
    <source>
        <dbReference type="Pfam" id="PF00535"/>
    </source>
</evidence>
<dbReference type="InterPro" id="IPR029044">
    <property type="entry name" value="Nucleotide-diphossugar_trans"/>
</dbReference>
<dbReference type="HOGENOM" id="CLU_023845_2_1_6"/>
<dbReference type="GO" id="GO:0016740">
    <property type="term" value="F:transferase activity"/>
    <property type="evidence" value="ECO:0007669"/>
    <property type="project" value="UniProtKB-KW"/>
</dbReference>
<dbReference type="PANTHER" id="PTHR43685">
    <property type="entry name" value="GLYCOSYLTRANSFERASE"/>
    <property type="match status" value="1"/>
</dbReference>
<organism evidence="3 4">
    <name type="scientific">Bibersteinia trehalosi USDA-ARS-USMARC-190</name>
    <dbReference type="NCBI Taxonomy" id="1263832"/>
    <lineage>
        <taxon>Bacteria</taxon>
        <taxon>Pseudomonadati</taxon>
        <taxon>Pseudomonadota</taxon>
        <taxon>Gammaproteobacteria</taxon>
        <taxon>Pasteurellales</taxon>
        <taxon>Pasteurellaceae</taxon>
        <taxon>Bibersteinia</taxon>
    </lineage>
</organism>
<dbReference type="EMBL" id="CP006956">
    <property type="protein sequence ID" value="AHG87135.1"/>
    <property type="molecule type" value="Genomic_DNA"/>
</dbReference>
<reference evidence="3 4" key="1">
    <citation type="submission" date="2013-12" db="EMBL/GenBank/DDBJ databases">
        <title>Annotation of the Bibersteinia trehalosi USDA-ARS-USMARC-190 complete genome.</title>
        <authorList>
            <person name="Harhay G.P."/>
            <person name="McVey S."/>
            <person name="Clawson M.L."/>
            <person name="Bono J."/>
            <person name="Heaton M.P."/>
            <person name="Chitko-Mckown C.G."/>
            <person name="Harhay D.M."/>
            <person name="Smith T.P.L."/>
        </authorList>
    </citation>
    <scope>NUCLEOTIDE SEQUENCE [LARGE SCALE GENOMIC DNA]</scope>
    <source>
        <strain evidence="3 4">USDA-ARS-USMARC-190</strain>
    </source>
</reference>
<dbReference type="Pfam" id="PF00535">
    <property type="entry name" value="Glycos_transf_2"/>
    <property type="match status" value="1"/>
</dbReference>
<dbReference type="InterPro" id="IPR050834">
    <property type="entry name" value="Glycosyltransf_2"/>
</dbReference>
<dbReference type="RefSeq" id="WP_025289818.1">
    <property type="nucleotide sequence ID" value="NZ_CP006956.1"/>
</dbReference>
<evidence type="ECO:0000313" key="3">
    <source>
        <dbReference type="EMBL" id="AHG87135.1"/>
    </source>
</evidence>
<keyword evidence="1" id="KW-1133">Transmembrane helix</keyword>
<dbReference type="AlphaFoldDB" id="W0R9Z1"/>
<gene>
    <name evidence="3" type="ORF">F544_19070</name>
</gene>